<dbReference type="PROSITE" id="PS51257">
    <property type="entry name" value="PROKAR_LIPOPROTEIN"/>
    <property type="match status" value="1"/>
</dbReference>
<feature type="transmembrane region" description="Helical" evidence="8">
    <location>
        <begin position="157"/>
        <end position="177"/>
    </location>
</feature>
<feature type="transmembrane region" description="Helical" evidence="8">
    <location>
        <begin position="211"/>
        <end position="233"/>
    </location>
</feature>
<gene>
    <name evidence="9" type="ORF">ABS32_02765</name>
</gene>
<feature type="transmembrane region" description="Helical" evidence="8">
    <location>
        <begin position="275"/>
        <end position="294"/>
    </location>
</feature>
<organism evidence="9 10">
    <name type="scientific">Verrucomicrobia subdivision 6 bacterium BACL9 MAG-120820-bin42</name>
    <dbReference type="NCBI Taxonomy" id="1655634"/>
    <lineage>
        <taxon>Bacteria</taxon>
        <taxon>Pseudomonadati</taxon>
        <taxon>Verrucomicrobiota</taxon>
        <taxon>Verrucomicrobiia</taxon>
        <taxon>Verrucomicrobiales</taxon>
        <taxon>Verrucomicrobia subdivision 6</taxon>
    </lineage>
</organism>
<dbReference type="EMBL" id="LIDM01000069">
    <property type="protein sequence ID" value="KRP32707.1"/>
    <property type="molecule type" value="Genomic_DNA"/>
</dbReference>
<evidence type="ECO:0000256" key="1">
    <source>
        <dbReference type="ARBA" id="ARBA00004651"/>
    </source>
</evidence>
<protein>
    <recommendedName>
        <fullName evidence="11">Permease</fullName>
    </recommendedName>
</protein>
<dbReference type="PANTHER" id="PTHR21716">
    <property type="entry name" value="TRANSMEMBRANE PROTEIN"/>
    <property type="match status" value="1"/>
</dbReference>
<evidence type="ECO:0000256" key="5">
    <source>
        <dbReference type="ARBA" id="ARBA00022692"/>
    </source>
</evidence>
<keyword evidence="6 8" id="KW-1133">Transmembrane helix</keyword>
<keyword evidence="5 8" id="KW-0812">Transmembrane</keyword>
<proteinExistence type="inferred from homology"/>
<sequence>MKIHDPMLHRIAVGVSLAFLGLACLNILRPFFGPLLWAVILTVATWPVFFWIKSRMPTRPIVASVLTSLLIAVFCMIPVSYGVAVAAQSVKPLSQLMLDYAKEGLPHPPVWLQEYPFGMTLFQKWESAAQDHTQLLQDISPLLKQGATRLGQMAGKVGVGLLEFAFSLIICGFFFAYGEKLTRTSQQTLEKLFGSRGGELLDLSARTIRSVMLGVLGTAALQAALMCIGFSLAGIPQVVLLGFAGFFFASLQLSCGIVWVPVVIWLFLEGRTGWAIFNLVWGVGVVGLVDNFTKPYLISRGSNLPFGIIFLGVIGGFLAYGFLGIFFGATLMAVAFRLFKEWLAGEVK</sequence>
<evidence type="ECO:0000256" key="8">
    <source>
        <dbReference type="SAM" id="Phobius"/>
    </source>
</evidence>
<evidence type="ECO:0000256" key="7">
    <source>
        <dbReference type="ARBA" id="ARBA00023136"/>
    </source>
</evidence>
<feature type="transmembrane region" description="Helical" evidence="8">
    <location>
        <begin position="306"/>
        <end position="339"/>
    </location>
</feature>
<evidence type="ECO:0000256" key="3">
    <source>
        <dbReference type="ARBA" id="ARBA00022448"/>
    </source>
</evidence>
<dbReference type="GO" id="GO:0005886">
    <property type="term" value="C:plasma membrane"/>
    <property type="evidence" value="ECO:0007669"/>
    <property type="project" value="UniProtKB-SubCell"/>
</dbReference>
<feature type="transmembrane region" description="Helical" evidence="8">
    <location>
        <begin position="64"/>
        <end position="87"/>
    </location>
</feature>
<dbReference type="PANTHER" id="PTHR21716:SF67">
    <property type="entry name" value="TRANSPORT PROTEIN YDIK-RELATED"/>
    <property type="match status" value="1"/>
</dbReference>
<dbReference type="Proteomes" id="UP000051557">
    <property type="component" value="Unassembled WGS sequence"/>
</dbReference>
<feature type="transmembrane region" description="Helical" evidence="8">
    <location>
        <begin position="34"/>
        <end position="52"/>
    </location>
</feature>
<evidence type="ECO:0000313" key="9">
    <source>
        <dbReference type="EMBL" id="KRP32707.1"/>
    </source>
</evidence>
<feature type="transmembrane region" description="Helical" evidence="8">
    <location>
        <begin position="7"/>
        <end position="28"/>
    </location>
</feature>
<evidence type="ECO:0000313" key="10">
    <source>
        <dbReference type="Proteomes" id="UP000051557"/>
    </source>
</evidence>
<dbReference type="AlphaFoldDB" id="A0A0R2XER0"/>
<comment type="subcellular location">
    <subcellularLocation>
        <location evidence="1">Cell membrane</location>
        <topology evidence="1">Multi-pass membrane protein</topology>
    </subcellularLocation>
</comment>
<evidence type="ECO:0000256" key="4">
    <source>
        <dbReference type="ARBA" id="ARBA00022475"/>
    </source>
</evidence>
<accession>A0A0R2XER0</accession>
<evidence type="ECO:0008006" key="11">
    <source>
        <dbReference type="Google" id="ProtNLM"/>
    </source>
</evidence>
<comment type="caution">
    <text evidence="9">The sequence shown here is derived from an EMBL/GenBank/DDBJ whole genome shotgun (WGS) entry which is preliminary data.</text>
</comment>
<keyword evidence="7 8" id="KW-0472">Membrane</keyword>
<keyword evidence="3" id="KW-0813">Transport</keyword>
<dbReference type="InterPro" id="IPR002549">
    <property type="entry name" value="AI-2E-like"/>
</dbReference>
<comment type="similarity">
    <text evidence="2">Belongs to the autoinducer-2 exporter (AI-2E) (TC 2.A.86) family.</text>
</comment>
<keyword evidence="4" id="KW-1003">Cell membrane</keyword>
<reference evidence="9 10" key="1">
    <citation type="submission" date="2015-10" db="EMBL/GenBank/DDBJ databases">
        <title>Metagenome-Assembled Genomes uncover a global brackish microbiome.</title>
        <authorList>
            <person name="Hugerth L.W."/>
            <person name="Larsson J."/>
            <person name="Alneberg J."/>
            <person name="Lindh M.V."/>
            <person name="Legrand C."/>
            <person name="Pinhassi J."/>
            <person name="Andersson A.F."/>
        </authorList>
    </citation>
    <scope>NUCLEOTIDE SEQUENCE [LARGE SCALE GENOMIC DNA]</scope>
    <source>
        <strain evidence="9">BACL9 MAG-120820-bin42</strain>
    </source>
</reference>
<evidence type="ECO:0000256" key="6">
    <source>
        <dbReference type="ARBA" id="ARBA00022989"/>
    </source>
</evidence>
<name>A0A0R2XER0_9BACT</name>
<evidence type="ECO:0000256" key="2">
    <source>
        <dbReference type="ARBA" id="ARBA00009773"/>
    </source>
</evidence>
<dbReference type="Pfam" id="PF01594">
    <property type="entry name" value="AI-2E_transport"/>
    <property type="match status" value="1"/>
</dbReference>
<feature type="transmembrane region" description="Helical" evidence="8">
    <location>
        <begin position="239"/>
        <end position="268"/>
    </location>
</feature>